<dbReference type="STRING" id="137265.SAMN05421684_1990"/>
<dbReference type="OrthoDB" id="5119642at2"/>
<name>A0A1H3NCX9_9ACTN</name>
<evidence type="ECO:0000313" key="2">
    <source>
        <dbReference type="Proteomes" id="UP000199632"/>
    </source>
</evidence>
<dbReference type="RefSeq" id="WP_143049710.1">
    <property type="nucleotide sequence ID" value="NZ_BOND01000027.1"/>
</dbReference>
<evidence type="ECO:0000313" key="1">
    <source>
        <dbReference type="EMBL" id="SDY86732.1"/>
    </source>
</evidence>
<sequence>MRVQHFLLVVDRAPGLTQRRGLATLPAPPLPQAGDDGTHRLAFDRPADALADAIATAINEVETRTDLHVVRVADRDWLTLAEIGARIGRSREIVRLWALGRRGPGGFPAPLEPDRDTSYYSWAQVSPWLRERMGYDLPDDEPILAATNLALQLRALAPRIRDMRLIRDLLAAA</sequence>
<keyword evidence="2" id="KW-1185">Reference proteome</keyword>
<dbReference type="Proteomes" id="UP000199632">
    <property type="component" value="Unassembled WGS sequence"/>
</dbReference>
<evidence type="ECO:0008006" key="3">
    <source>
        <dbReference type="Google" id="ProtNLM"/>
    </source>
</evidence>
<proteinExistence type="predicted"/>
<protein>
    <recommendedName>
        <fullName evidence="3">DNA-binding protein</fullName>
    </recommendedName>
</protein>
<organism evidence="1 2">
    <name type="scientific">Asanoa ishikariensis</name>
    <dbReference type="NCBI Taxonomy" id="137265"/>
    <lineage>
        <taxon>Bacteria</taxon>
        <taxon>Bacillati</taxon>
        <taxon>Actinomycetota</taxon>
        <taxon>Actinomycetes</taxon>
        <taxon>Micromonosporales</taxon>
        <taxon>Micromonosporaceae</taxon>
        <taxon>Asanoa</taxon>
    </lineage>
</organism>
<dbReference type="AlphaFoldDB" id="A0A1H3NCX9"/>
<accession>A0A1H3NCX9</accession>
<reference evidence="2" key="1">
    <citation type="submission" date="2016-10" db="EMBL/GenBank/DDBJ databases">
        <authorList>
            <person name="Varghese N."/>
            <person name="Submissions S."/>
        </authorList>
    </citation>
    <scope>NUCLEOTIDE SEQUENCE [LARGE SCALE GENOMIC DNA]</scope>
    <source>
        <strain evidence="2">DSM 44718</strain>
    </source>
</reference>
<dbReference type="EMBL" id="FNQB01000001">
    <property type="protein sequence ID" value="SDY86732.1"/>
    <property type="molecule type" value="Genomic_DNA"/>
</dbReference>
<gene>
    <name evidence="1" type="ORF">SAMN05421684_1990</name>
</gene>